<gene>
    <name evidence="2" type="ORF">EVAR_95832_1</name>
</gene>
<organism evidence="2 3">
    <name type="scientific">Eumeta variegata</name>
    <name type="common">Bagworm moth</name>
    <name type="synonym">Eumeta japonica</name>
    <dbReference type="NCBI Taxonomy" id="151549"/>
    <lineage>
        <taxon>Eukaryota</taxon>
        <taxon>Metazoa</taxon>
        <taxon>Ecdysozoa</taxon>
        <taxon>Arthropoda</taxon>
        <taxon>Hexapoda</taxon>
        <taxon>Insecta</taxon>
        <taxon>Pterygota</taxon>
        <taxon>Neoptera</taxon>
        <taxon>Endopterygota</taxon>
        <taxon>Lepidoptera</taxon>
        <taxon>Glossata</taxon>
        <taxon>Ditrysia</taxon>
        <taxon>Tineoidea</taxon>
        <taxon>Psychidae</taxon>
        <taxon>Oiketicinae</taxon>
        <taxon>Eumeta</taxon>
    </lineage>
</organism>
<evidence type="ECO:0000313" key="2">
    <source>
        <dbReference type="EMBL" id="GBP39381.1"/>
    </source>
</evidence>
<evidence type="ECO:0000313" key="3">
    <source>
        <dbReference type="Proteomes" id="UP000299102"/>
    </source>
</evidence>
<protein>
    <submittedName>
        <fullName evidence="2">Uncharacterized protein</fullName>
    </submittedName>
</protein>
<reference evidence="2 3" key="1">
    <citation type="journal article" date="2019" name="Commun. Biol.">
        <title>The bagworm genome reveals a unique fibroin gene that provides high tensile strength.</title>
        <authorList>
            <person name="Kono N."/>
            <person name="Nakamura H."/>
            <person name="Ohtoshi R."/>
            <person name="Tomita M."/>
            <person name="Numata K."/>
            <person name="Arakawa K."/>
        </authorList>
    </citation>
    <scope>NUCLEOTIDE SEQUENCE [LARGE SCALE GENOMIC DNA]</scope>
</reference>
<comment type="caution">
    <text evidence="2">The sequence shown here is derived from an EMBL/GenBank/DDBJ whole genome shotgun (WGS) entry which is preliminary data.</text>
</comment>
<dbReference type="Proteomes" id="UP000299102">
    <property type="component" value="Unassembled WGS sequence"/>
</dbReference>
<name>A0A4C1VLE1_EUMVA</name>
<dbReference type="EMBL" id="BGZK01000365">
    <property type="protein sequence ID" value="GBP39381.1"/>
    <property type="molecule type" value="Genomic_DNA"/>
</dbReference>
<dbReference type="AlphaFoldDB" id="A0A4C1VLE1"/>
<keyword evidence="3" id="KW-1185">Reference proteome</keyword>
<evidence type="ECO:0000256" key="1">
    <source>
        <dbReference type="SAM" id="MobiDB-lite"/>
    </source>
</evidence>
<sequence>MVTSKSFRGACQVQKTGHRNVKSLSSKRKISFSTPKRQYRSKQNMGIHKKREIVVCEQNRIKTCKWKICHDRDGRGGGRVGRIERLKY</sequence>
<feature type="region of interest" description="Disordered" evidence="1">
    <location>
        <begin position="1"/>
        <end position="24"/>
    </location>
</feature>
<proteinExistence type="predicted"/>
<accession>A0A4C1VLE1</accession>